<dbReference type="Proteomes" id="UP001157502">
    <property type="component" value="Chromosome 20"/>
</dbReference>
<name>A0ACC2FYW0_DALPE</name>
<sequence length="267" mass="30724">MDKDIQEASDLAEEFLGKKHHKIQKFMLDIEASIRRLHELCGFKNRRIDQQEAENLLLKEENAAHQLQIRKLRDTMSGKQGSAEESLEQWASREATQEETTMLVLKNLLTKTADWKEDLERYKMKIVVEGILEGMMMGETCQVNMQSQVTNLKLLMQAAIKGQISPELHCMAKYLITCIQDMEGMRLACLLQKFTAFKSMKQVRSEDCKLHLFPPVPRPSNSHPFLIIEPCKLARSPTAAVNRCHRLPPKAQAIPWCPPEQRPNYLP</sequence>
<protein>
    <submittedName>
        <fullName evidence="1">Uncharacterized protein</fullName>
    </submittedName>
</protein>
<comment type="caution">
    <text evidence="1">The sequence shown here is derived from an EMBL/GenBank/DDBJ whole genome shotgun (WGS) entry which is preliminary data.</text>
</comment>
<gene>
    <name evidence="1" type="ORF">DPEC_G00238080</name>
</gene>
<proteinExistence type="predicted"/>
<accession>A0ACC2FYW0</accession>
<organism evidence="1 2">
    <name type="scientific">Dallia pectoralis</name>
    <name type="common">Alaska blackfish</name>
    <dbReference type="NCBI Taxonomy" id="75939"/>
    <lineage>
        <taxon>Eukaryota</taxon>
        <taxon>Metazoa</taxon>
        <taxon>Chordata</taxon>
        <taxon>Craniata</taxon>
        <taxon>Vertebrata</taxon>
        <taxon>Euteleostomi</taxon>
        <taxon>Actinopterygii</taxon>
        <taxon>Neopterygii</taxon>
        <taxon>Teleostei</taxon>
        <taxon>Protacanthopterygii</taxon>
        <taxon>Esociformes</taxon>
        <taxon>Umbridae</taxon>
        <taxon>Dallia</taxon>
    </lineage>
</organism>
<reference evidence="1" key="1">
    <citation type="submission" date="2021-05" db="EMBL/GenBank/DDBJ databases">
        <authorList>
            <person name="Pan Q."/>
            <person name="Jouanno E."/>
            <person name="Zahm M."/>
            <person name="Klopp C."/>
            <person name="Cabau C."/>
            <person name="Louis A."/>
            <person name="Berthelot C."/>
            <person name="Parey E."/>
            <person name="Roest Crollius H."/>
            <person name="Montfort J."/>
            <person name="Robinson-Rechavi M."/>
            <person name="Bouchez O."/>
            <person name="Lampietro C."/>
            <person name="Lopez Roques C."/>
            <person name="Donnadieu C."/>
            <person name="Postlethwait J."/>
            <person name="Bobe J."/>
            <person name="Dillon D."/>
            <person name="Chandos A."/>
            <person name="von Hippel F."/>
            <person name="Guiguen Y."/>
        </authorList>
    </citation>
    <scope>NUCLEOTIDE SEQUENCE</scope>
    <source>
        <strain evidence="1">YG-Jan2019</strain>
    </source>
</reference>
<dbReference type="EMBL" id="CM055747">
    <property type="protein sequence ID" value="KAJ7996538.1"/>
    <property type="molecule type" value="Genomic_DNA"/>
</dbReference>
<evidence type="ECO:0000313" key="1">
    <source>
        <dbReference type="EMBL" id="KAJ7996538.1"/>
    </source>
</evidence>
<evidence type="ECO:0000313" key="2">
    <source>
        <dbReference type="Proteomes" id="UP001157502"/>
    </source>
</evidence>
<keyword evidence="2" id="KW-1185">Reference proteome</keyword>